<gene>
    <name evidence="10" type="ORF">DGMP_30990</name>
</gene>
<evidence type="ECO:0000256" key="4">
    <source>
        <dbReference type="ARBA" id="ARBA00022679"/>
    </source>
</evidence>
<dbReference type="Proteomes" id="UP000826725">
    <property type="component" value="Chromosome"/>
</dbReference>
<keyword evidence="11" id="KW-1185">Reference proteome</keyword>
<dbReference type="PANTHER" id="PTHR43395:SF8">
    <property type="entry name" value="HISTIDINE KINASE"/>
    <property type="match status" value="1"/>
</dbReference>
<evidence type="ECO:0000259" key="9">
    <source>
        <dbReference type="SMART" id="SM00448"/>
    </source>
</evidence>
<keyword evidence="3" id="KW-0597">Phosphoprotein</keyword>
<evidence type="ECO:0000256" key="5">
    <source>
        <dbReference type="ARBA" id="ARBA00022777"/>
    </source>
</evidence>
<keyword evidence="5" id="KW-0418">Kinase</keyword>
<evidence type="ECO:0000259" key="7">
    <source>
        <dbReference type="SMART" id="SM00260"/>
    </source>
</evidence>
<feature type="domain" description="CheW-like" evidence="7">
    <location>
        <begin position="296"/>
        <end position="439"/>
    </location>
</feature>
<proteinExistence type="predicted"/>
<keyword evidence="4" id="KW-0808">Transferase</keyword>
<protein>
    <recommendedName>
        <fullName evidence="2">histidine kinase</fullName>
        <ecNumber evidence="2">2.7.13.3</ecNumber>
    </recommendedName>
</protein>
<name>A0A8D5JSR9_9BACT</name>
<feature type="domain" description="Response regulatory" evidence="9">
    <location>
        <begin position="462"/>
        <end position="575"/>
    </location>
</feature>
<dbReference type="Pfam" id="PF02518">
    <property type="entry name" value="HATPase_c"/>
    <property type="match status" value="1"/>
</dbReference>
<dbReference type="SMART" id="SM00387">
    <property type="entry name" value="HATPase_c"/>
    <property type="match status" value="1"/>
</dbReference>
<sequence length="581" mass="65161">MLDELSETLVELDNVKNNLRRKSQELESGFEVQSLYGFNPVAAGGENIPEQGGDLDEFDPIELDRYSQLNLIIRSLNEISVDVNSIYSTMTSLAGDLRGQVGKQQLTMRLMQDKLMRIRMTPLSSISRFLFRTVRDTARRLKKNVNLNIIGEDVYMDRFVWAKMMDPLMHILRNCVDHGIESNDRRMELGKDKTGSIVLEAEQHSRFVVLRISDDGSGIDLDLVRKKLKAEGLVDDPEALDDKELFSWLFRPSFTTKEDVSQISGRGVGLDVVRRNIQELRGTVRLENNPGGGAVFEFQIPFTLSVNRAIMISVAGRLFAVPLQEIIEVRHFSSDELENGEGVSVQWNDENIPVENLGFYLQLGVSDVCPDTGSEGVLAIIFEAAGGDLHCVSIGSVVEQREIIVKDLGSHLTHVPGISGVTVTPSGSLVPILNLSELVETVVEQPDSKAEIHTELSLNEPLKVLIVDDSISVRHSVARLIESRSWKQRQAVDGLDALAQLESFMPDVIVLDIEMPRMNGYELKSNLNSHGLYRDIPVVMLTSRSSEKHREKARELGVEHYLTKPYQEETFIRLLEEIGTR</sequence>
<dbReference type="PANTHER" id="PTHR43395">
    <property type="entry name" value="SENSOR HISTIDINE KINASE CHEA"/>
    <property type="match status" value="1"/>
</dbReference>
<feature type="coiled-coil region" evidence="6">
    <location>
        <begin position="2"/>
        <end position="29"/>
    </location>
</feature>
<evidence type="ECO:0000313" key="10">
    <source>
        <dbReference type="EMBL" id="BCL62406.1"/>
    </source>
</evidence>
<comment type="catalytic activity">
    <reaction evidence="1">
        <text>ATP + protein L-histidine = ADP + protein N-phospho-L-histidine.</text>
        <dbReference type="EC" id="2.7.13.3"/>
    </reaction>
</comment>
<evidence type="ECO:0000259" key="8">
    <source>
        <dbReference type="SMART" id="SM00387"/>
    </source>
</evidence>
<evidence type="ECO:0000256" key="2">
    <source>
        <dbReference type="ARBA" id="ARBA00012438"/>
    </source>
</evidence>
<evidence type="ECO:0000256" key="3">
    <source>
        <dbReference type="ARBA" id="ARBA00022553"/>
    </source>
</evidence>
<dbReference type="KEGG" id="dbk:DGMP_30990"/>
<dbReference type="EMBL" id="AP024086">
    <property type="protein sequence ID" value="BCL62406.1"/>
    <property type="molecule type" value="Genomic_DNA"/>
</dbReference>
<dbReference type="InterPro" id="IPR001789">
    <property type="entry name" value="Sig_transdc_resp-reg_receiver"/>
</dbReference>
<dbReference type="InterPro" id="IPR002545">
    <property type="entry name" value="CheW-lke_dom"/>
</dbReference>
<accession>A0A8D5JSR9</accession>
<dbReference type="InterPro" id="IPR051315">
    <property type="entry name" value="Bact_Chemotaxis_CheA"/>
</dbReference>
<dbReference type="FunFam" id="3.30.565.10:FF:000016">
    <property type="entry name" value="Chemotaxis protein CheA, putative"/>
    <property type="match status" value="1"/>
</dbReference>
<dbReference type="EC" id="2.7.13.3" evidence="2"/>
<dbReference type="SMART" id="SM00260">
    <property type="entry name" value="CheW"/>
    <property type="match status" value="1"/>
</dbReference>
<evidence type="ECO:0000313" key="11">
    <source>
        <dbReference type="Proteomes" id="UP000826725"/>
    </source>
</evidence>
<keyword evidence="6" id="KW-0175">Coiled coil</keyword>
<dbReference type="SMART" id="SM00448">
    <property type="entry name" value="REC"/>
    <property type="match status" value="1"/>
</dbReference>
<feature type="domain" description="Histidine kinase/HSP90-like ATPase" evidence="8">
    <location>
        <begin position="163"/>
        <end position="304"/>
    </location>
</feature>
<reference evidence="10" key="1">
    <citation type="submission" date="2020-09" db="EMBL/GenBank/DDBJ databases">
        <title>Desulfogranum mesoprofundum gen. nov., sp. nov., a novel mesophilic, sulfate-reducing chemolithoautotroph isolated from a deep-sea hydrothermal vent chimney in the Suiyo Seamount.</title>
        <authorList>
            <person name="Hashimoto Y."/>
            <person name="Nakagawa S."/>
        </authorList>
    </citation>
    <scope>NUCLEOTIDE SEQUENCE</scope>
    <source>
        <strain evidence="10">KT2</strain>
    </source>
</reference>
<dbReference type="GO" id="GO:0004673">
    <property type="term" value="F:protein histidine kinase activity"/>
    <property type="evidence" value="ECO:0007669"/>
    <property type="project" value="UniProtKB-EC"/>
</dbReference>
<dbReference type="Pfam" id="PF00072">
    <property type="entry name" value="Response_reg"/>
    <property type="match status" value="1"/>
</dbReference>
<organism evidence="10 11">
    <name type="scientific">Desulfomarina profundi</name>
    <dbReference type="NCBI Taxonomy" id="2772557"/>
    <lineage>
        <taxon>Bacteria</taxon>
        <taxon>Pseudomonadati</taxon>
        <taxon>Thermodesulfobacteriota</taxon>
        <taxon>Desulfobulbia</taxon>
        <taxon>Desulfobulbales</taxon>
        <taxon>Desulfobulbaceae</taxon>
        <taxon>Desulfomarina</taxon>
    </lineage>
</organism>
<dbReference type="AlphaFoldDB" id="A0A8D5JSR9"/>
<dbReference type="Pfam" id="PF01584">
    <property type="entry name" value="CheW"/>
    <property type="match status" value="1"/>
</dbReference>
<dbReference type="GO" id="GO:0000160">
    <property type="term" value="P:phosphorelay signal transduction system"/>
    <property type="evidence" value="ECO:0007669"/>
    <property type="project" value="InterPro"/>
</dbReference>
<dbReference type="GO" id="GO:0006935">
    <property type="term" value="P:chemotaxis"/>
    <property type="evidence" value="ECO:0007669"/>
    <property type="project" value="InterPro"/>
</dbReference>
<evidence type="ECO:0000256" key="6">
    <source>
        <dbReference type="SAM" id="Coils"/>
    </source>
</evidence>
<dbReference type="InterPro" id="IPR003594">
    <property type="entry name" value="HATPase_dom"/>
</dbReference>
<dbReference type="RefSeq" id="WP_228854765.1">
    <property type="nucleotide sequence ID" value="NZ_AP024086.1"/>
</dbReference>
<evidence type="ECO:0000256" key="1">
    <source>
        <dbReference type="ARBA" id="ARBA00000085"/>
    </source>
</evidence>